<dbReference type="Gene3D" id="1.10.10.10">
    <property type="entry name" value="Winged helix-like DNA-binding domain superfamily/Winged helix DNA-binding domain"/>
    <property type="match status" value="1"/>
</dbReference>
<dbReference type="GO" id="GO:0000976">
    <property type="term" value="F:transcription cis-regulatory region binding"/>
    <property type="evidence" value="ECO:0007669"/>
    <property type="project" value="TreeGrafter"/>
</dbReference>
<protein>
    <submittedName>
        <fullName evidence="6">LysR family transcriptional regulator</fullName>
    </submittedName>
</protein>
<evidence type="ECO:0000259" key="5">
    <source>
        <dbReference type="PROSITE" id="PS50931"/>
    </source>
</evidence>
<dbReference type="PANTHER" id="PTHR30126:SF40">
    <property type="entry name" value="HTH-TYPE TRANSCRIPTIONAL REGULATOR GLTR"/>
    <property type="match status" value="1"/>
</dbReference>
<evidence type="ECO:0000313" key="7">
    <source>
        <dbReference type="Proteomes" id="UP000050973"/>
    </source>
</evidence>
<comment type="similarity">
    <text evidence="1">Belongs to the LysR transcriptional regulatory family.</text>
</comment>
<keyword evidence="2" id="KW-0805">Transcription regulation</keyword>
<dbReference type="PROSITE" id="PS50931">
    <property type="entry name" value="HTH_LYSR"/>
    <property type="match status" value="1"/>
</dbReference>
<accession>A0A0R1WMA6</accession>
<feature type="domain" description="HTH lysR-type" evidence="5">
    <location>
        <begin position="2"/>
        <end position="59"/>
    </location>
</feature>
<gene>
    <name evidence="6" type="ORF">FC49_GL000064</name>
</gene>
<reference evidence="6 7" key="1">
    <citation type="journal article" date="2015" name="Genome Announc.">
        <title>Expanding the biotechnology potential of lactobacilli through comparative genomics of 213 strains and associated genera.</title>
        <authorList>
            <person name="Sun Z."/>
            <person name="Harris H.M."/>
            <person name="McCann A."/>
            <person name="Guo C."/>
            <person name="Argimon S."/>
            <person name="Zhang W."/>
            <person name="Yang X."/>
            <person name="Jeffery I.B."/>
            <person name="Cooney J.C."/>
            <person name="Kagawa T.F."/>
            <person name="Liu W."/>
            <person name="Song Y."/>
            <person name="Salvetti E."/>
            <person name="Wrobel A."/>
            <person name="Rasinkangas P."/>
            <person name="Parkhill J."/>
            <person name="Rea M.C."/>
            <person name="O'Sullivan O."/>
            <person name="Ritari J."/>
            <person name="Douillard F.P."/>
            <person name="Paul Ross R."/>
            <person name="Yang R."/>
            <person name="Briner A.E."/>
            <person name="Felis G.E."/>
            <person name="de Vos W.M."/>
            <person name="Barrangou R."/>
            <person name="Klaenhammer T.R."/>
            <person name="Caufield P.W."/>
            <person name="Cui Y."/>
            <person name="Zhang H."/>
            <person name="O'Toole P.W."/>
        </authorList>
    </citation>
    <scope>NUCLEOTIDE SEQUENCE [LARGE SCALE GENOMIC DNA]</scope>
    <source>
        <strain evidence="6 7">DSM 4864</strain>
    </source>
</reference>
<dbReference type="AlphaFoldDB" id="A0A0R1WMA6"/>
<dbReference type="EMBL" id="AZGE01000001">
    <property type="protein sequence ID" value="KRM16907.1"/>
    <property type="molecule type" value="Genomic_DNA"/>
</dbReference>
<dbReference type="SUPFAM" id="SSF46785">
    <property type="entry name" value="Winged helix' DNA-binding domain"/>
    <property type="match status" value="1"/>
</dbReference>
<dbReference type="Pfam" id="PF00126">
    <property type="entry name" value="HTH_1"/>
    <property type="match status" value="1"/>
</dbReference>
<name>A0A0R1WMA6_9LACO</name>
<dbReference type="PANTHER" id="PTHR30126">
    <property type="entry name" value="HTH-TYPE TRANSCRIPTIONAL REGULATOR"/>
    <property type="match status" value="1"/>
</dbReference>
<dbReference type="PRINTS" id="PR00039">
    <property type="entry name" value="HTHLYSR"/>
</dbReference>
<comment type="caution">
    <text evidence="6">The sequence shown here is derived from an EMBL/GenBank/DDBJ whole genome shotgun (WGS) entry which is preliminary data.</text>
</comment>
<evidence type="ECO:0000256" key="1">
    <source>
        <dbReference type="ARBA" id="ARBA00009437"/>
    </source>
</evidence>
<sequence>MIDNYLLEYLVAFAQTGTIAGAAEQLNITQPTVSRGLKKLETLLDVKLFDRQPQKLSLTATGKFTAQRARILLQQQHDFKKAVQHFASKNDYLRIAGTIPGPLLLLENIIERLDNQLVIETKIILPNNIESLLHNHNYALIFSAHEIQNADIESRFIGMEKLAIKITKFNPLYHRTTVNFNDLNGHEFVLSDNIGEWRKIIKQYISNAQFLYQAQPEALRELVHYSNFPIFKTNITNYLDERLAIVDRKRKFIPINDPHSAIELYATYLKNDRQKVTPLISEMTKILTQISD</sequence>
<evidence type="ECO:0000256" key="2">
    <source>
        <dbReference type="ARBA" id="ARBA00023015"/>
    </source>
</evidence>
<keyword evidence="3" id="KW-0238">DNA-binding</keyword>
<dbReference type="InterPro" id="IPR000847">
    <property type="entry name" value="LysR_HTH_N"/>
</dbReference>
<dbReference type="RefSeq" id="WP_056983691.1">
    <property type="nucleotide sequence ID" value="NZ_AZGE01000001.1"/>
</dbReference>
<dbReference type="Proteomes" id="UP000050973">
    <property type="component" value="Unassembled WGS sequence"/>
</dbReference>
<evidence type="ECO:0000256" key="3">
    <source>
        <dbReference type="ARBA" id="ARBA00023125"/>
    </source>
</evidence>
<dbReference type="SUPFAM" id="SSF53850">
    <property type="entry name" value="Periplasmic binding protein-like II"/>
    <property type="match status" value="1"/>
</dbReference>
<dbReference type="GO" id="GO:0003700">
    <property type="term" value="F:DNA-binding transcription factor activity"/>
    <property type="evidence" value="ECO:0007669"/>
    <property type="project" value="InterPro"/>
</dbReference>
<dbReference type="InterPro" id="IPR036390">
    <property type="entry name" value="WH_DNA-bd_sf"/>
</dbReference>
<dbReference type="InterPro" id="IPR036388">
    <property type="entry name" value="WH-like_DNA-bd_sf"/>
</dbReference>
<dbReference type="PATRIC" id="fig|1423779.3.peg.65"/>
<proteinExistence type="inferred from homology"/>
<evidence type="ECO:0000313" key="6">
    <source>
        <dbReference type="EMBL" id="KRM16907.1"/>
    </source>
</evidence>
<evidence type="ECO:0000256" key="4">
    <source>
        <dbReference type="ARBA" id="ARBA00023163"/>
    </source>
</evidence>
<organism evidence="6 7">
    <name type="scientific">Limosilactobacillus oris DSM 4864</name>
    <dbReference type="NCBI Taxonomy" id="1423779"/>
    <lineage>
        <taxon>Bacteria</taxon>
        <taxon>Bacillati</taxon>
        <taxon>Bacillota</taxon>
        <taxon>Bacilli</taxon>
        <taxon>Lactobacillales</taxon>
        <taxon>Lactobacillaceae</taxon>
        <taxon>Limosilactobacillus</taxon>
    </lineage>
</organism>
<dbReference type="Gene3D" id="3.40.190.290">
    <property type="match status" value="1"/>
</dbReference>
<keyword evidence="4" id="KW-0804">Transcription</keyword>